<name>A0A372P0E6_9SPHI</name>
<dbReference type="AlphaFoldDB" id="A0A372P0E6"/>
<evidence type="ECO:0000313" key="4">
    <source>
        <dbReference type="Proteomes" id="UP000264217"/>
    </source>
</evidence>
<comment type="caution">
    <text evidence="3">The sequence shown here is derived from an EMBL/GenBank/DDBJ whole genome shotgun (WGS) entry which is preliminary data.</text>
</comment>
<dbReference type="EMBL" id="QWDC01000001">
    <property type="protein sequence ID" value="RFZ95752.1"/>
    <property type="molecule type" value="Genomic_DNA"/>
</dbReference>
<dbReference type="InterPro" id="IPR056639">
    <property type="entry name" value="DUF7737"/>
</dbReference>
<dbReference type="RefSeq" id="WP_117391302.1">
    <property type="nucleotide sequence ID" value="NZ_QWDC01000001.1"/>
</dbReference>
<reference evidence="3 4" key="1">
    <citation type="submission" date="2018-08" db="EMBL/GenBank/DDBJ databases">
        <title>Mucilaginibacter sp. MYSH2.</title>
        <authorList>
            <person name="Seo T."/>
        </authorList>
    </citation>
    <scope>NUCLEOTIDE SEQUENCE [LARGE SCALE GENOMIC DNA]</scope>
    <source>
        <strain evidence="3 4">MYSH2</strain>
    </source>
</reference>
<evidence type="ECO:0000259" key="1">
    <source>
        <dbReference type="Pfam" id="PF13569"/>
    </source>
</evidence>
<proteinExistence type="predicted"/>
<sequence>MNLFDKIKNVFSKNTSAEQSAPAEAGGEFAKVIDATHAEYSKTSSYFWSIKLNQISVYTDDVAKWDDKKKIAMILYCIRSIGDYYKQYGSGYSSTQLHYQKKEVTTAYLSQLFKTKLLIDSDDLNQILQGFYSYKKWDWSALNTWPIAALLNQLTNQYGKTGIPGKMPELLTGLKTKIEEINYPYYQKDKLKLTEKIDNLIFKTNAGTEKVKPTLFLGDDPFSAHANQAIEALPQDERIIWYQLIAKAIKASGSKPSNKYLQESKDLFKELGTDKFKAMLNNWFLFVVDLKENTVTTTHTFDNRIYNYSTSTFLSAINTDSIKGFVWMASHFHDNTTLNNLAKLAERCYKKMPGIGPAAGAVGNAALFALYKSKGLDGIGHLSRLKLRIKQSNIQQLIEKYINEAAKEQGVSAHEIEDMAMDDHGLTDGAREFQFENFSCILKITGPGKSELNWYKADGVQQKTVPALVKGKFAARLKKLKELQKQIDQTTSAQRDRIDRMFRTGRTFTFTAFKEFFLDHGLMSFLTKQIIWNVTKNGQTTAILQIDGQWVDNNNTPVTLTEEMEISLWHPATVPVAEVKKWRDLLTQNQIRQPLKQAFREVYLLTEAEVNTRTYSNRMAAHVLKQHQFNTLAKSRGWRYSLLGAYDDGRDNGTAEVNLPEYGLRAQYWVNEVNADNAYNDTGIWNYITTDQVRFVDTNGNIVNLIDVPVLPFSEVLRDVDLFVGVASVGNDPTWQDSGGVPALNNYWQSYSFGDLSELAKNRKEILTNLLPRLKIAKVAEIKDKFVVVKGKLRTYKIHIGSTNILMEPNDQYLCIVPDRSQKNLAENLFIPFEGDAGMSVILSKAFLLAEDDKITDTTITSQINRR</sequence>
<gene>
    <name evidence="3" type="ORF">D0C36_09600</name>
</gene>
<feature type="domain" description="DUF4132" evidence="1">
    <location>
        <begin position="460"/>
        <end position="638"/>
    </location>
</feature>
<evidence type="ECO:0000313" key="3">
    <source>
        <dbReference type="EMBL" id="RFZ95752.1"/>
    </source>
</evidence>
<dbReference type="Pfam" id="PF13569">
    <property type="entry name" value="DUF4132"/>
    <property type="match status" value="1"/>
</dbReference>
<dbReference type="InterPro" id="IPR025406">
    <property type="entry name" value="DUF4132"/>
</dbReference>
<evidence type="ECO:0000259" key="2">
    <source>
        <dbReference type="Pfam" id="PF24879"/>
    </source>
</evidence>
<dbReference type="Proteomes" id="UP000264217">
    <property type="component" value="Unassembled WGS sequence"/>
</dbReference>
<accession>A0A372P0E6</accession>
<dbReference type="OrthoDB" id="9763697at2"/>
<organism evidence="3 4">
    <name type="scientific">Mucilaginibacter conchicola</name>
    <dbReference type="NCBI Taxonomy" id="2303333"/>
    <lineage>
        <taxon>Bacteria</taxon>
        <taxon>Pseudomonadati</taxon>
        <taxon>Bacteroidota</taxon>
        <taxon>Sphingobacteriia</taxon>
        <taxon>Sphingobacteriales</taxon>
        <taxon>Sphingobacteriaceae</taxon>
        <taxon>Mucilaginibacter</taxon>
    </lineage>
</organism>
<feature type="domain" description="DUF7737" evidence="2">
    <location>
        <begin position="760"/>
        <end position="864"/>
    </location>
</feature>
<protein>
    <submittedName>
        <fullName evidence="3">DUF4132 domain-containing protein</fullName>
    </submittedName>
</protein>
<keyword evidence="4" id="KW-1185">Reference proteome</keyword>
<dbReference type="Pfam" id="PF24879">
    <property type="entry name" value="DUF7737"/>
    <property type="match status" value="1"/>
</dbReference>